<dbReference type="Proteomes" id="UP000184357">
    <property type="component" value="Unassembled WGS sequence"/>
</dbReference>
<evidence type="ECO:0000313" key="2">
    <source>
        <dbReference type="EMBL" id="SHG38997.1"/>
    </source>
</evidence>
<evidence type="ECO:0000256" key="1">
    <source>
        <dbReference type="SAM" id="MobiDB-lite"/>
    </source>
</evidence>
<dbReference type="STRING" id="43928.SAMN05443636_0070"/>
<evidence type="ECO:0000313" key="3">
    <source>
        <dbReference type="Proteomes" id="UP000184357"/>
    </source>
</evidence>
<accession>A0A1M5JEM0</accession>
<dbReference type="EMBL" id="FQWV01000001">
    <property type="protein sequence ID" value="SHG38997.1"/>
    <property type="molecule type" value="Genomic_DNA"/>
</dbReference>
<reference evidence="2 3" key="1">
    <citation type="submission" date="2016-11" db="EMBL/GenBank/DDBJ databases">
        <authorList>
            <person name="Jaros S."/>
            <person name="Januszkiewicz K."/>
            <person name="Wedrychowicz H."/>
        </authorList>
    </citation>
    <scope>NUCLEOTIDE SEQUENCE [LARGE SCALE GENOMIC DNA]</scope>
    <source>
        <strain evidence="2 3">DSM 9297</strain>
    </source>
</reference>
<proteinExistence type="predicted"/>
<gene>
    <name evidence="2" type="ORF">SAMN05443636_0070</name>
</gene>
<dbReference type="Gene3D" id="3.40.630.10">
    <property type="entry name" value="Zn peptidases"/>
    <property type="match status" value="1"/>
</dbReference>
<dbReference type="AlphaFoldDB" id="A0A1M5JEM0"/>
<dbReference type="SUPFAM" id="SSF53187">
    <property type="entry name" value="Zn-dependent exopeptidases"/>
    <property type="match status" value="1"/>
</dbReference>
<sequence length="165" mass="17481">MSDDTADPGAPASAADAVIDERTDGYRESLFDLLRLRTVSATGEGMDAGADAVRDLLAEHGLDARRIETDRYPLVYGERVAGDSEAPTVLFYRENKASASGLDPEAVHHPFPMSSFSASRIRSVVLSTTSAMNSGSEFVGSPIPPSSVTSEKYVHERVSGDSAAS</sequence>
<name>A0A1M5JEM0_9EURY</name>
<protein>
    <submittedName>
        <fullName evidence="2">Uncharacterized protein</fullName>
    </submittedName>
</protein>
<keyword evidence="3" id="KW-1185">Reference proteome</keyword>
<organism evidence="2 3">
    <name type="scientific">Halobaculum gomorrense</name>
    <dbReference type="NCBI Taxonomy" id="43928"/>
    <lineage>
        <taxon>Archaea</taxon>
        <taxon>Methanobacteriati</taxon>
        <taxon>Methanobacteriota</taxon>
        <taxon>Stenosarchaea group</taxon>
        <taxon>Halobacteria</taxon>
        <taxon>Halobacteriales</taxon>
        <taxon>Haloferacaceae</taxon>
        <taxon>Halobaculum</taxon>
    </lineage>
</organism>
<feature type="region of interest" description="Disordered" evidence="1">
    <location>
        <begin position="132"/>
        <end position="165"/>
    </location>
</feature>